<dbReference type="SUPFAM" id="SSF56024">
    <property type="entry name" value="Phospholipase D/nuclease"/>
    <property type="match status" value="2"/>
</dbReference>
<sequence length="727" mass="82542">MVGKAIMQINRDEWINDLKFSDRSGKLVALKRGSLMSEPIENLLIGPEHFLNRELSLLEFHRRVMAQAEDSQIPLLERLRFLCISSTNLDEFFEVRVGGLKERNEAGMTLPGADGQTPEQQLEKIAVHSHVLVQDQYRILNETLLPLLAEAEIVVVKRENWSQTQIAWLHEYFHQEILPLLSPIGLDPAHPFPRILNKSLNFMVFLQGKDAFGRNSGQAIVQCPRSSPNLVRLEVPGEESANHFVFTSSIIHFFMDEIFFGMTVKGCYQFRVTRNSELFVDEEETEDLRRAIEGELIYRQFGDEVRLEIAENSPDQMVAFLSKQFEIKSPDMYRVNGPVNLNRLVGLIDMVGRPDLMYPPFEANYPKLLKRKGNVFDAISKSDILLHHPFDSFLPVVDLIRQAAKDPRVLTIKQTLYRTGSKSIIVDALVAAAKAGKEVTVVIELLARFDEEANVALATRLQEYGIHVVYGVFGYKTHAKLLMVARKEGNRLCHYVHMGTGNYHPKTATIYTDYGLMTNNKQIGDDVNRIFLQLTSLGRMSKLDRVLQAPFSLHKTLVRYIERETQNARDGKPARIIAKMNSLSEDVLVQKLYQASQAGVQIDLIVRGVCQVTPGLPGVSENIRVRSVVGRFLEHTRVFCFHNAGEPEVILASADWMTRNMFHRVETGFPLLLKKIREKVIEDLELYLRDTAQAWQLSSDGSYQKVLPEDGVEALSAQMTLLAQATQ</sequence>
<dbReference type="PANTHER" id="PTHR30218:SF0">
    <property type="entry name" value="POLYPHOSPHATE KINASE"/>
    <property type="match status" value="1"/>
</dbReference>
<feature type="binding site" evidence="6">
    <location>
        <position position="607"/>
    </location>
    <ligand>
        <name>ATP</name>
        <dbReference type="ChEBI" id="CHEBI:30616"/>
    </ligand>
</feature>
<feature type="binding site" evidence="6">
    <location>
        <position position="448"/>
    </location>
    <ligand>
        <name>Mg(2+)</name>
        <dbReference type="ChEBI" id="CHEBI:18420"/>
    </ligand>
</feature>
<dbReference type="Pfam" id="PF13090">
    <property type="entry name" value="PP_kinase_C"/>
    <property type="match status" value="1"/>
</dbReference>
<gene>
    <name evidence="6" type="primary">ppk</name>
    <name evidence="12" type="ORF">REIFOR_00231</name>
</gene>
<dbReference type="NCBIfam" id="NF003917">
    <property type="entry name" value="PRK05443.1-1"/>
    <property type="match status" value="1"/>
</dbReference>
<keyword evidence="6" id="KW-0479">Metal-binding</keyword>
<evidence type="ECO:0000256" key="6">
    <source>
        <dbReference type="HAMAP-Rule" id="MF_00347"/>
    </source>
</evidence>
<keyword evidence="5 6" id="KW-0067">ATP-binding</keyword>
<feature type="domain" description="Polyphosphate kinase C-terminal" evidence="11">
    <location>
        <begin position="374"/>
        <end position="536"/>
    </location>
</feature>
<evidence type="ECO:0000259" key="8">
    <source>
        <dbReference type="Pfam" id="PF02503"/>
    </source>
</evidence>
<dbReference type="InterPro" id="IPR025198">
    <property type="entry name" value="PPK_N_dom"/>
</dbReference>
<evidence type="ECO:0000256" key="5">
    <source>
        <dbReference type="ARBA" id="ARBA00022840"/>
    </source>
</evidence>
<dbReference type="HAMAP" id="MF_00347">
    <property type="entry name" value="Polyphosphate_kinase"/>
    <property type="match status" value="1"/>
</dbReference>
<keyword evidence="13" id="KW-1185">Reference proteome</keyword>
<feature type="domain" description="Polyphosphate kinase middle" evidence="8">
    <location>
        <begin position="165"/>
        <end position="346"/>
    </location>
</feature>
<evidence type="ECO:0000259" key="9">
    <source>
        <dbReference type="Pfam" id="PF13089"/>
    </source>
</evidence>
<comment type="catalytic activity">
    <reaction evidence="6 7">
        <text>[phosphate](n) + ATP = [phosphate](n+1) + ADP</text>
        <dbReference type="Rhea" id="RHEA:19573"/>
        <dbReference type="Rhea" id="RHEA-COMP:9859"/>
        <dbReference type="Rhea" id="RHEA-COMP:14280"/>
        <dbReference type="ChEBI" id="CHEBI:16838"/>
        <dbReference type="ChEBI" id="CHEBI:30616"/>
        <dbReference type="ChEBI" id="CHEBI:456216"/>
        <dbReference type="EC" id="2.7.4.1"/>
    </reaction>
</comment>
<comment type="function">
    <text evidence="6 7">Catalyzes the reversible transfer of the terminal phosphate of ATP to form a long-chain polyphosphate (polyP).</text>
</comment>
<feature type="binding site" evidence="6">
    <location>
        <position position="418"/>
    </location>
    <ligand>
        <name>Mg(2+)</name>
        <dbReference type="ChEBI" id="CHEBI:18420"/>
    </ligand>
</feature>
<dbReference type="InterPro" id="IPR003414">
    <property type="entry name" value="PP_kinase"/>
</dbReference>
<dbReference type="EC" id="2.7.4.1" evidence="6 7"/>
<feature type="binding site" evidence="6">
    <location>
        <position position="511"/>
    </location>
    <ligand>
        <name>ATP</name>
        <dbReference type="ChEBI" id="CHEBI:30616"/>
    </ligand>
</feature>
<dbReference type="Gene3D" id="3.30.1840.10">
    <property type="entry name" value="Polyphosphate kinase middle domain"/>
    <property type="match status" value="1"/>
</dbReference>
<dbReference type="GO" id="GO:0046872">
    <property type="term" value="F:metal ion binding"/>
    <property type="evidence" value="ECO:0007669"/>
    <property type="project" value="UniProtKB-KW"/>
</dbReference>
<dbReference type="InterPro" id="IPR025200">
    <property type="entry name" value="PPK_C_dom2"/>
</dbReference>
<evidence type="ECO:0000259" key="11">
    <source>
        <dbReference type="Pfam" id="PF17941"/>
    </source>
</evidence>
<dbReference type="GO" id="GO:0008976">
    <property type="term" value="F:polyphosphate kinase activity"/>
    <property type="evidence" value="ECO:0007669"/>
    <property type="project" value="UniProtKB-UniRule"/>
</dbReference>
<dbReference type="InterPro" id="IPR041108">
    <property type="entry name" value="PP_kinase_C_1"/>
</dbReference>
<evidence type="ECO:0000259" key="10">
    <source>
        <dbReference type="Pfam" id="PF13090"/>
    </source>
</evidence>
<dbReference type="SUPFAM" id="SSF140356">
    <property type="entry name" value="PPK N-terminal domain-like"/>
    <property type="match status" value="1"/>
</dbReference>
<feature type="domain" description="Polyphosphate kinase C-terminal" evidence="10">
    <location>
        <begin position="548"/>
        <end position="718"/>
    </location>
</feature>
<keyword evidence="4 6" id="KW-0418">Kinase</keyword>
<feature type="active site" description="Phosphohistidine intermediate" evidence="6">
    <location>
        <position position="478"/>
    </location>
</feature>
<dbReference type="AlphaFoldDB" id="A0A2K8KK82"/>
<organism evidence="12 13">
    <name type="scientific">Reinekea forsetii</name>
    <dbReference type="NCBI Taxonomy" id="1336806"/>
    <lineage>
        <taxon>Bacteria</taxon>
        <taxon>Pseudomonadati</taxon>
        <taxon>Pseudomonadota</taxon>
        <taxon>Gammaproteobacteria</taxon>
        <taxon>Oceanospirillales</taxon>
        <taxon>Saccharospirillaceae</taxon>
        <taxon>Reinekea</taxon>
    </lineage>
</organism>
<comment type="cofactor">
    <cofactor evidence="6">
        <name>Mg(2+)</name>
        <dbReference type="ChEBI" id="CHEBI:18420"/>
    </cofactor>
</comment>
<comment type="similarity">
    <text evidence="6 7">Belongs to the polyphosphate kinase 1 (PPK1) family.</text>
</comment>
<dbReference type="GO" id="GO:0009358">
    <property type="term" value="C:polyphosphate kinase complex"/>
    <property type="evidence" value="ECO:0007669"/>
    <property type="project" value="InterPro"/>
</dbReference>
<dbReference type="NCBIfam" id="TIGR03705">
    <property type="entry name" value="poly_P_kin"/>
    <property type="match status" value="1"/>
</dbReference>
<dbReference type="Gene3D" id="1.20.58.310">
    <property type="entry name" value="Polyphosphate kinase N-terminal domain"/>
    <property type="match status" value="1"/>
</dbReference>
<dbReference type="NCBIfam" id="NF003918">
    <property type="entry name" value="PRK05443.1-2"/>
    <property type="match status" value="1"/>
</dbReference>
<keyword evidence="6" id="KW-0460">Magnesium</keyword>
<evidence type="ECO:0000256" key="4">
    <source>
        <dbReference type="ARBA" id="ARBA00022777"/>
    </source>
</evidence>
<accession>A0A2K8KK82</accession>
<comment type="PTM">
    <text evidence="6 7">An intermediate of this reaction is the autophosphorylated ppk in which a phosphate is covalently linked to a histidine residue through a N-P bond.</text>
</comment>
<dbReference type="InterPro" id="IPR036832">
    <property type="entry name" value="PPK_N_dom_sf"/>
</dbReference>
<dbReference type="InterPro" id="IPR024953">
    <property type="entry name" value="PP_kinase_middle"/>
</dbReference>
<feature type="binding site" evidence="6">
    <location>
        <position position="88"/>
    </location>
    <ligand>
        <name>ATP</name>
        <dbReference type="ChEBI" id="CHEBI:30616"/>
    </ligand>
</feature>
<dbReference type="KEGG" id="rfo:REIFOR_00231"/>
<dbReference type="NCBIfam" id="NF003921">
    <property type="entry name" value="PRK05443.2-2"/>
    <property type="match status" value="1"/>
</dbReference>
<evidence type="ECO:0000313" key="13">
    <source>
        <dbReference type="Proteomes" id="UP000229757"/>
    </source>
</evidence>
<proteinExistence type="inferred from homology"/>
<dbReference type="GO" id="GO:0005524">
    <property type="term" value="F:ATP binding"/>
    <property type="evidence" value="ECO:0007669"/>
    <property type="project" value="UniProtKB-KW"/>
</dbReference>
<dbReference type="SUPFAM" id="SSF143724">
    <property type="entry name" value="PHP14-like"/>
    <property type="match status" value="1"/>
</dbReference>
<name>A0A2K8KK82_9GAMM</name>
<feature type="binding site" evidence="6">
    <location>
        <position position="635"/>
    </location>
    <ligand>
        <name>ATP</name>
        <dbReference type="ChEBI" id="CHEBI:30616"/>
    </ligand>
</feature>
<dbReference type="Pfam" id="PF17941">
    <property type="entry name" value="PP_kinase_C_1"/>
    <property type="match status" value="1"/>
</dbReference>
<evidence type="ECO:0000256" key="1">
    <source>
        <dbReference type="ARBA" id="ARBA00022553"/>
    </source>
</evidence>
<dbReference type="Pfam" id="PF02503">
    <property type="entry name" value="PP_kinase"/>
    <property type="match status" value="1"/>
</dbReference>
<dbReference type="CDD" id="cd09168">
    <property type="entry name" value="PLDc_PaPPK1_C2_like"/>
    <property type="match status" value="1"/>
</dbReference>
<dbReference type="Proteomes" id="UP000229757">
    <property type="component" value="Chromosome"/>
</dbReference>
<evidence type="ECO:0000256" key="2">
    <source>
        <dbReference type="ARBA" id="ARBA00022679"/>
    </source>
</evidence>
<dbReference type="GO" id="GO:0006799">
    <property type="term" value="P:polyphosphate biosynthetic process"/>
    <property type="evidence" value="ECO:0007669"/>
    <property type="project" value="UniProtKB-UniRule"/>
</dbReference>
<reference evidence="12 13" key="1">
    <citation type="journal article" date="2017" name="Environ. Microbiol.">
        <title>Genomic and physiological analyses of 'Reinekea forsetii' reveal a versatile opportunistic lifestyle during spring algae blooms.</title>
        <authorList>
            <person name="Avci B."/>
            <person name="Hahnke R.L."/>
            <person name="Chafee M."/>
            <person name="Fischer T."/>
            <person name="Gruber-Vodicka H."/>
            <person name="Tegetmeyer H.E."/>
            <person name="Harder J."/>
            <person name="Fuchs B.M."/>
            <person name="Amann R.I."/>
            <person name="Teeling H."/>
        </authorList>
    </citation>
    <scope>NUCLEOTIDE SEQUENCE [LARGE SCALE GENOMIC DNA]</scope>
    <source>
        <strain evidence="12 13">Hel1_31_D35</strain>
    </source>
</reference>
<dbReference type="PANTHER" id="PTHR30218">
    <property type="entry name" value="POLYPHOSPHATE KINASE"/>
    <property type="match status" value="1"/>
</dbReference>
<evidence type="ECO:0000256" key="3">
    <source>
        <dbReference type="ARBA" id="ARBA00022741"/>
    </source>
</evidence>
<dbReference type="Gene3D" id="3.30.870.10">
    <property type="entry name" value="Endonuclease Chain A"/>
    <property type="match status" value="2"/>
</dbReference>
<keyword evidence="2 6" id="KW-0808">Transferase</keyword>
<dbReference type="Pfam" id="PF13089">
    <property type="entry name" value="PP_kinase_N"/>
    <property type="match status" value="1"/>
</dbReference>
<keyword evidence="1 6" id="KW-0597">Phosphoprotein</keyword>
<dbReference type="EMBL" id="CP011797">
    <property type="protein sequence ID" value="ATX75408.1"/>
    <property type="molecule type" value="Genomic_DNA"/>
</dbReference>
<keyword evidence="3 6" id="KW-0547">Nucleotide-binding</keyword>
<evidence type="ECO:0000256" key="7">
    <source>
        <dbReference type="RuleBase" id="RU003800"/>
    </source>
</evidence>
<dbReference type="PIRSF" id="PIRSF015589">
    <property type="entry name" value="PP_kinase"/>
    <property type="match status" value="1"/>
</dbReference>
<feature type="domain" description="Polyphosphate kinase N-terminal" evidence="9">
    <location>
        <begin position="50"/>
        <end position="155"/>
    </location>
</feature>
<dbReference type="InterPro" id="IPR036830">
    <property type="entry name" value="PP_kinase_middle_dom_sf"/>
</dbReference>
<protein>
    <recommendedName>
        <fullName evidence="6 7">Polyphosphate kinase</fullName>
        <ecNumber evidence="6 7">2.7.4.1</ecNumber>
    </recommendedName>
    <alternativeName>
        <fullName evidence="6">ATP-polyphosphate phosphotransferase</fullName>
    </alternativeName>
    <alternativeName>
        <fullName evidence="6">Polyphosphoric acid kinase</fullName>
    </alternativeName>
</protein>
<evidence type="ECO:0000313" key="12">
    <source>
        <dbReference type="EMBL" id="ATX75408.1"/>
    </source>
</evidence>